<organism evidence="1 3">
    <name type="scientific">Bacteroides uniformis</name>
    <dbReference type="NCBI Taxonomy" id="820"/>
    <lineage>
        <taxon>Bacteria</taxon>
        <taxon>Pseudomonadati</taxon>
        <taxon>Bacteroidota</taxon>
        <taxon>Bacteroidia</taxon>
        <taxon>Bacteroidales</taxon>
        <taxon>Bacteroidaceae</taxon>
        <taxon>Bacteroides</taxon>
    </lineage>
</organism>
<evidence type="ECO:0000313" key="1">
    <source>
        <dbReference type="EMBL" id="OUN53098.1"/>
    </source>
</evidence>
<dbReference type="PIRSF" id="PIRSF035652">
    <property type="entry name" value="CHP02436"/>
    <property type="match status" value="1"/>
</dbReference>
<name>A0A1Y3V113_BACUN</name>
<evidence type="ECO:0000313" key="4">
    <source>
        <dbReference type="Proteomes" id="UP000286114"/>
    </source>
</evidence>
<reference evidence="1" key="2">
    <citation type="journal article" date="2018" name="BMC Genomics">
        <title>Whole genome sequencing and function prediction of 133 gut anaerobes isolated from chicken caecum in pure cultures.</title>
        <authorList>
            <person name="Medvecky M."/>
            <person name="Cejkova D."/>
            <person name="Polansky O."/>
            <person name="Karasova D."/>
            <person name="Kubasova T."/>
            <person name="Cizek A."/>
            <person name="Rychlik I."/>
        </authorList>
    </citation>
    <scope>NUCLEOTIDE SEQUENCE</scope>
    <source>
        <strain evidence="1">An67</strain>
    </source>
</reference>
<dbReference type="SUPFAM" id="SSF158446">
    <property type="entry name" value="IVS-encoded protein-like"/>
    <property type="match status" value="1"/>
</dbReference>
<comment type="caution">
    <text evidence="1">The sequence shown here is derived from an EMBL/GenBank/DDBJ whole genome shotgun (WGS) entry which is preliminary data.</text>
</comment>
<proteinExistence type="predicted"/>
<dbReference type="Proteomes" id="UP000286114">
    <property type="component" value="Unassembled WGS sequence"/>
</dbReference>
<dbReference type="PANTHER" id="PTHR38471:SF2">
    <property type="entry name" value="FOUR HELIX BUNDLE PROTEIN"/>
    <property type="match status" value="1"/>
</dbReference>
<dbReference type="NCBIfam" id="TIGR02436">
    <property type="entry name" value="four helix bundle protein"/>
    <property type="match status" value="1"/>
</dbReference>
<gene>
    <name evidence="1" type="ORF">B5G17_14805</name>
    <name evidence="2" type="ORF">DW873_07735</name>
</gene>
<evidence type="ECO:0000313" key="3">
    <source>
        <dbReference type="Proteomes" id="UP000196329"/>
    </source>
</evidence>
<accession>A0A1Y3V113</accession>
<reference evidence="3" key="1">
    <citation type="submission" date="2017-04" db="EMBL/GenBank/DDBJ databases">
        <title>Function of individual gut microbiota members based on whole genome sequencing of pure cultures obtained from chicken caecum.</title>
        <authorList>
            <person name="Medvecky M."/>
            <person name="Cejkova D."/>
            <person name="Polansky O."/>
            <person name="Karasova D."/>
            <person name="Kubasova T."/>
            <person name="Cizek A."/>
            <person name="Rychlik I."/>
        </authorList>
    </citation>
    <scope>NUCLEOTIDE SEQUENCE [LARGE SCALE GENOMIC DNA]</scope>
    <source>
        <strain evidence="3">An67</strain>
    </source>
</reference>
<dbReference type="PANTHER" id="PTHR38471">
    <property type="entry name" value="FOUR HELIX BUNDLE PROTEIN"/>
    <property type="match status" value="1"/>
</dbReference>
<dbReference type="AlphaFoldDB" id="A0A1Y3V113"/>
<dbReference type="RefSeq" id="WP_087333076.1">
    <property type="nucleotide sequence ID" value="NZ_JADMZI010000016.1"/>
</dbReference>
<dbReference type="Pfam" id="PF05635">
    <property type="entry name" value="23S_rRNA_IVP"/>
    <property type="match status" value="1"/>
</dbReference>
<dbReference type="EMBL" id="QSHA01000004">
    <property type="protein sequence ID" value="RHB74857.1"/>
    <property type="molecule type" value="Genomic_DNA"/>
</dbReference>
<evidence type="ECO:0000313" key="2">
    <source>
        <dbReference type="EMBL" id="RHB74857.1"/>
    </source>
</evidence>
<dbReference type="Proteomes" id="UP000196329">
    <property type="component" value="Unassembled WGS sequence"/>
</dbReference>
<dbReference type="InterPro" id="IPR012657">
    <property type="entry name" value="23S_rRNA-intervening_sequence"/>
</dbReference>
<protein>
    <submittedName>
        <fullName evidence="1">Four helix bundle protein</fullName>
    </submittedName>
</protein>
<dbReference type="Gene3D" id="1.20.1440.60">
    <property type="entry name" value="23S rRNA-intervening sequence"/>
    <property type="match status" value="1"/>
</dbReference>
<dbReference type="InterPro" id="IPR036583">
    <property type="entry name" value="23S_rRNA_IVS_sf"/>
</dbReference>
<dbReference type="EMBL" id="NFHS01000008">
    <property type="protein sequence ID" value="OUN53098.1"/>
    <property type="molecule type" value="Genomic_DNA"/>
</dbReference>
<reference evidence="2 4" key="3">
    <citation type="submission" date="2018-08" db="EMBL/GenBank/DDBJ databases">
        <title>A genome reference for cultivated species of the human gut microbiota.</title>
        <authorList>
            <person name="Zou Y."/>
            <person name="Xue W."/>
            <person name="Luo G."/>
        </authorList>
    </citation>
    <scope>NUCLEOTIDE SEQUENCE [LARGE SCALE GENOMIC DNA]</scope>
    <source>
        <strain evidence="2 4">AM39-1</strain>
    </source>
</reference>
<sequence>MNSEELKIRLKVFSLRIIKMVDCMPNRISSMAIAKQIVRSGTSPAANYRAACLGKSDKDFLNKLKMVEEELDETIHWLEIIAESEMIPANKLLGLQQEAHELYKIIVSSIVTTRNRLAKEVESSNRK</sequence>